<feature type="transmembrane region" description="Helical" evidence="2">
    <location>
        <begin position="428"/>
        <end position="447"/>
    </location>
</feature>
<evidence type="ECO:0000256" key="2">
    <source>
        <dbReference type="SAM" id="Phobius"/>
    </source>
</evidence>
<feature type="domain" description="TraG N-terminal Proteobacteria" evidence="4">
    <location>
        <begin position="4"/>
        <end position="465"/>
    </location>
</feature>
<feature type="transmembrane region" description="Helical" evidence="2">
    <location>
        <begin position="340"/>
        <end position="361"/>
    </location>
</feature>
<evidence type="ECO:0000313" key="5">
    <source>
        <dbReference type="EMBL" id="RWR22946.1"/>
    </source>
</evidence>
<evidence type="ECO:0000259" key="3">
    <source>
        <dbReference type="Pfam" id="PF07486"/>
    </source>
</evidence>
<evidence type="ECO:0008006" key="7">
    <source>
        <dbReference type="Google" id="ProtNLM"/>
    </source>
</evidence>
<dbReference type="Gene3D" id="1.10.10.2520">
    <property type="entry name" value="Cell wall hydrolase SleB, domain 1"/>
    <property type="match status" value="1"/>
</dbReference>
<evidence type="ECO:0000259" key="4">
    <source>
        <dbReference type="Pfam" id="PF07916"/>
    </source>
</evidence>
<feature type="transmembrane region" description="Helical" evidence="2">
    <location>
        <begin position="367"/>
        <end position="386"/>
    </location>
</feature>
<feature type="compositionally biased region" description="Polar residues" evidence="1">
    <location>
        <begin position="689"/>
        <end position="701"/>
    </location>
</feature>
<feature type="transmembrane region" description="Helical" evidence="2">
    <location>
        <begin position="57"/>
        <end position="74"/>
    </location>
</feature>
<evidence type="ECO:0000313" key="6">
    <source>
        <dbReference type="Proteomes" id="UP000284476"/>
    </source>
</evidence>
<organism evidence="5 6">
    <name type="scientific">Paenirhodobacter populi</name>
    <dbReference type="NCBI Taxonomy" id="2306993"/>
    <lineage>
        <taxon>Bacteria</taxon>
        <taxon>Pseudomonadati</taxon>
        <taxon>Pseudomonadota</taxon>
        <taxon>Alphaproteobacteria</taxon>
        <taxon>Rhodobacterales</taxon>
        <taxon>Rhodobacter group</taxon>
        <taxon>Paenirhodobacter</taxon>
    </lineage>
</organism>
<keyword evidence="2" id="KW-1133">Transmembrane helix</keyword>
<gene>
    <name evidence="5" type="ORF">D2T30_04780</name>
</gene>
<proteinExistence type="predicted"/>
<evidence type="ECO:0000256" key="1">
    <source>
        <dbReference type="SAM" id="MobiDB-lite"/>
    </source>
</evidence>
<sequence>MQWEIYTTGGAYYLYDVFNFLAAYSGSGNFRNLLRIGIIVGIAWMCLQLAFGSSLGAAMRYALTMVIISMFALGPKSSVVIIDKTSGTIPIYGIVDNVPTAVAMLGHYTSGVSYYLTGQMETLMSTPTDLTYQQNGILFGSTLLAQAASWRAVSPKIHENLVNFMQQCAIDASNLGHMDLEMLATNGDLESFIGANMPASMAYYDVVTGQTRTCSAGWSDVRASVTSEVNAVLQQKAAGLYQGVNATGAANVARLQGTLGDFQNLMAMSSASAVSTIKQAMYVNSLDDGLMRFIATSGNSAAMDIYQVARADIQTRSSYAAIGVNAARWVPLLKIVFETLYYAAFPLAVLMMMTPLATTVLKGYTGGFVWIAAWEPLSAILHSIVIKASTGFYRQAGAVTTDGSVNDVVLSWANHFGIRAVEQDVGSVAGYLMMSVPFIATAILFGANRMVGMATSMLNVSQGAAIETGREAATGQISLGNMSMNNYAANKLNLSSVMDTGRETFTAPNGALLTRNYDGSHSWAGGTAVSSGGMTAQASQAVRSEISRRAEDSRTAASSAATELSDFIANSASDLTAFGRSVSNGTMASSSGTSDITTQSSRQVREAYNRIEDFARQHGISTELAMQAALTGAVGVGGNAGPINGSLGLSGQGKLGGTSSEQFTELAKWAHDAGLSKDAQHIFANRYSLGTSDSSGQQTSASEDRRYSLEEGQRLAETYISRLDEAQNYSEAASRIESAGVSMDANLNQMVGRELVERGMSPLDVGAVFNPQTPEEVRSSAAIIDSVVEKVVDDLVGAAPADPTAGFVMETDREAFRTAPARETTLGDGAVVSIEGEREKAAETDAAHREHVAGEGRDMYTGFEEHWEKEVVTNSDAELAGHADMDQTIGGAMMRRVFGWMNVEEDEGEALMRAHPEAWSSPGGAYDYYAAHPEKFQEVTGRPFVEGEAVPISPEMMGGGARGLPTPRVSMRSATGGEDPAADVSPPQTEMPAKAITPEERDILIRTVLGEAAGESNAGMAGVALVIRNRSDDQRFPASVGEVALQERQFSAWNEDGSGNDLVRNYNPGDPQYERAAYVVDVVMAGLVPDFTEGSTHYYSPAGMQALVEQGYQKNLIPSWLDRETARRDSLPVQVGGHVFTGKVQDE</sequence>
<keyword evidence="2" id="KW-0472">Membrane</keyword>
<keyword evidence="2" id="KW-0812">Transmembrane</keyword>
<feature type="region of interest" description="Disordered" evidence="1">
    <location>
        <begin position="971"/>
        <end position="990"/>
    </location>
</feature>
<dbReference type="EMBL" id="SAUZ01000004">
    <property type="protein sequence ID" value="RWR22946.1"/>
    <property type="molecule type" value="Genomic_DNA"/>
</dbReference>
<dbReference type="Pfam" id="PF07916">
    <property type="entry name" value="TraG_N"/>
    <property type="match status" value="1"/>
</dbReference>
<reference evidence="5 6" key="1">
    <citation type="submission" date="2019-01" db="EMBL/GenBank/DDBJ databases">
        <title>Sinorhodobacter populi sp. nov. isolated from the symptomatic bark tissue of Populus euramericana canker.</title>
        <authorList>
            <person name="Xu G."/>
        </authorList>
    </citation>
    <scope>NUCLEOTIDE SEQUENCE [LARGE SCALE GENOMIC DNA]</scope>
    <source>
        <strain evidence="5 6">SK2B-1</strain>
    </source>
</reference>
<accession>A0A443JR33</accession>
<dbReference type="RefSeq" id="WP_128207930.1">
    <property type="nucleotide sequence ID" value="NZ_JBHRSO010000013.1"/>
</dbReference>
<dbReference type="Proteomes" id="UP000284476">
    <property type="component" value="Unassembled WGS sequence"/>
</dbReference>
<feature type="domain" description="Cell wall hydrolase SleB" evidence="3">
    <location>
        <begin position="1014"/>
        <end position="1118"/>
    </location>
</feature>
<dbReference type="AlphaFoldDB" id="A0A443JR33"/>
<reference evidence="5 6" key="2">
    <citation type="submission" date="2019-01" db="EMBL/GenBank/DDBJ databases">
        <authorList>
            <person name="Li Y."/>
        </authorList>
    </citation>
    <scope>NUCLEOTIDE SEQUENCE [LARGE SCALE GENOMIC DNA]</scope>
    <source>
        <strain evidence="5 6">SK2B-1</strain>
    </source>
</reference>
<dbReference type="InterPro" id="IPR011105">
    <property type="entry name" value="Cell_wall_hydrolase_SleB"/>
</dbReference>
<protein>
    <recommendedName>
        <fullName evidence="7">Conjugal transfer protein TraG</fullName>
    </recommendedName>
</protein>
<dbReference type="Pfam" id="PF07486">
    <property type="entry name" value="Hydrolase_2"/>
    <property type="match status" value="1"/>
</dbReference>
<feature type="region of interest" description="Disordered" evidence="1">
    <location>
        <begin position="689"/>
        <end position="708"/>
    </location>
</feature>
<feature type="transmembrane region" description="Helical" evidence="2">
    <location>
        <begin position="33"/>
        <end position="51"/>
    </location>
</feature>
<dbReference type="InterPro" id="IPR042047">
    <property type="entry name" value="SleB_dom1"/>
</dbReference>
<dbReference type="GO" id="GO:0016787">
    <property type="term" value="F:hydrolase activity"/>
    <property type="evidence" value="ECO:0007669"/>
    <property type="project" value="InterPro"/>
</dbReference>
<name>A0A443JR33_9RHOB</name>
<dbReference type="InterPro" id="IPR012931">
    <property type="entry name" value="TraG_N_Proteobacteria"/>
</dbReference>
<comment type="caution">
    <text evidence="5">The sequence shown here is derived from an EMBL/GenBank/DDBJ whole genome shotgun (WGS) entry which is preliminary data.</text>
</comment>